<dbReference type="Pfam" id="PF00664">
    <property type="entry name" value="ABC_membrane"/>
    <property type="match status" value="1"/>
</dbReference>
<evidence type="ECO:0000313" key="11">
    <source>
        <dbReference type="EMBL" id="TCS88393.1"/>
    </source>
</evidence>
<dbReference type="GO" id="GO:0005524">
    <property type="term" value="F:ATP binding"/>
    <property type="evidence" value="ECO:0007669"/>
    <property type="project" value="UniProtKB-KW"/>
</dbReference>
<dbReference type="PROSITE" id="PS50929">
    <property type="entry name" value="ABC_TM1F"/>
    <property type="match status" value="1"/>
</dbReference>
<feature type="domain" description="ABC transmembrane type-1" evidence="10">
    <location>
        <begin position="45"/>
        <end position="328"/>
    </location>
</feature>
<keyword evidence="4 11" id="KW-0067">ATP-binding</keyword>
<feature type="transmembrane region" description="Helical" evidence="8">
    <location>
        <begin position="164"/>
        <end position="181"/>
    </location>
</feature>
<feature type="transmembrane region" description="Helical" evidence="8">
    <location>
        <begin position="187"/>
        <end position="207"/>
    </location>
</feature>
<evidence type="ECO:0000256" key="1">
    <source>
        <dbReference type="ARBA" id="ARBA00004651"/>
    </source>
</evidence>
<dbReference type="EMBL" id="SMAD01000003">
    <property type="protein sequence ID" value="TCS88393.1"/>
    <property type="molecule type" value="Genomic_DNA"/>
</dbReference>
<dbReference type="InterPro" id="IPR003593">
    <property type="entry name" value="AAA+_ATPase"/>
</dbReference>
<dbReference type="InterPro" id="IPR036640">
    <property type="entry name" value="ABC1_TM_sf"/>
</dbReference>
<dbReference type="SMART" id="SM00382">
    <property type="entry name" value="AAA"/>
    <property type="match status" value="1"/>
</dbReference>
<keyword evidence="2 8" id="KW-0812">Transmembrane</keyword>
<dbReference type="InterPro" id="IPR039421">
    <property type="entry name" value="Type_1_exporter"/>
</dbReference>
<evidence type="ECO:0000256" key="2">
    <source>
        <dbReference type="ARBA" id="ARBA00022692"/>
    </source>
</evidence>
<organism evidence="11 12">
    <name type="scientific">Anseongella ginsenosidimutans</name>
    <dbReference type="NCBI Taxonomy" id="496056"/>
    <lineage>
        <taxon>Bacteria</taxon>
        <taxon>Pseudomonadati</taxon>
        <taxon>Bacteroidota</taxon>
        <taxon>Sphingobacteriia</taxon>
        <taxon>Sphingobacteriales</taxon>
        <taxon>Sphingobacteriaceae</taxon>
        <taxon>Anseongella</taxon>
    </lineage>
</organism>
<reference evidence="11 12" key="1">
    <citation type="submission" date="2019-03" db="EMBL/GenBank/DDBJ databases">
        <title>Genomic Encyclopedia of Type Strains, Phase IV (KMG-IV): sequencing the most valuable type-strain genomes for metagenomic binning, comparative biology and taxonomic classification.</title>
        <authorList>
            <person name="Goeker M."/>
        </authorList>
    </citation>
    <scope>NUCLEOTIDE SEQUENCE [LARGE SCALE GENOMIC DNA]</scope>
    <source>
        <strain evidence="11 12">DSM 21100</strain>
    </source>
</reference>
<evidence type="ECO:0000259" key="9">
    <source>
        <dbReference type="PROSITE" id="PS50893"/>
    </source>
</evidence>
<feature type="transmembrane region" description="Helical" evidence="8">
    <location>
        <begin position="269"/>
        <end position="293"/>
    </location>
</feature>
<feature type="transmembrane region" description="Helical" evidence="8">
    <location>
        <begin position="43"/>
        <end position="65"/>
    </location>
</feature>
<evidence type="ECO:0000256" key="7">
    <source>
        <dbReference type="SAM" id="MobiDB-lite"/>
    </source>
</evidence>
<feature type="domain" description="ABC transporter" evidence="9">
    <location>
        <begin position="432"/>
        <end position="668"/>
    </location>
</feature>
<feature type="region of interest" description="Disordered" evidence="7">
    <location>
        <begin position="378"/>
        <end position="417"/>
    </location>
</feature>
<dbReference type="InterPro" id="IPR011527">
    <property type="entry name" value="ABC1_TM_dom"/>
</dbReference>
<sequence>MARERLNSSNPAAQEVPKAKINKQSLNKISYLLKYLRPYRWKFSAGIFFLMLTSVAMLLIPNQMGKLIDAATQSLEGGPGSVDRIALVLLGILVVQAILSFFRVYWFVEVAEKSLAQIRKDLYNKLIRLPMEFFNKNRVGELSSRISADLSQIQDSVTTTLAQFLRQLLFLVGGIIALTFVSGKLTLMMLCVLPLLVVVAIVFGRYIRKLSRKAQDQLAESNVVVEETLQGISNVKAFTNEPYEAKRYAGNINRVVSIALKNAKFRAGFISFISIGLLGVILCVVWFGSRMVYSGEISIGDLTKFILYSMFVGGAMGGFAELYTQLQKTVGASERVLELLQEGHEPIEVSLAEAETAKAEAATAGMRAVATPAGVATTGTGGATQAGPVTAGAGGEGHAGPATYGTGAGNPQAASATTPQEKTAGHQLRGSIIFDQISFQYPGRAEVPVLRDVSFEAGVGERIALVGPSGAGKSTIASLVLRFYEPSGGRILFDNIPSTEFSLSDIRSQVAIVPQDVLLFGGSIMENISYGKIGSSRKEIEEAAHRANAHEFIMSFPEGYDTVVGERGVKLSGGQRQRIAIARALLKNPAILILDEATSSLDSESERLVQEALEELMKNRTSIIIAHRLSTIREADKIIVLDKGKVQESGRHQDLMLTDGLYRYLTGLQLEA</sequence>
<dbReference type="RefSeq" id="WP_225975081.1">
    <property type="nucleotide sequence ID" value="NZ_CP042432.1"/>
</dbReference>
<dbReference type="PANTHER" id="PTHR43394">
    <property type="entry name" value="ATP-DEPENDENT PERMEASE MDL1, MITOCHONDRIAL"/>
    <property type="match status" value="1"/>
</dbReference>
<feature type="transmembrane region" description="Helical" evidence="8">
    <location>
        <begin position="85"/>
        <end position="108"/>
    </location>
</feature>
<dbReference type="InterPro" id="IPR027417">
    <property type="entry name" value="P-loop_NTPase"/>
</dbReference>
<evidence type="ECO:0000256" key="4">
    <source>
        <dbReference type="ARBA" id="ARBA00022840"/>
    </source>
</evidence>
<keyword evidence="12" id="KW-1185">Reference proteome</keyword>
<keyword evidence="6 8" id="KW-0472">Membrane</keyword>
<protein>
    <submittedName>
        <fullName evidence="11">ATP-binding cassette subfamily B protein</fullName>
    </submittedName>
</protein>
<dbReference type="PANTHER" id="PTHR43394:SF1">
    <property type="entry name" value="ATP-BINDING CASSETTE SUB-FAMILY B MEMBER 10, MITOCHONDRIAL"/>
    <property type="match status" value="1"/>
</dbReference>
<dbReference type="FunFam" id="3.40.50.300:FF:000218">
    <property type="entry name" value="Multidrug ABC transporter ATP-binding protein"/>
    <property type="match status" value="1"/>
</dbReference>
<dbReference type="CDD" id="cd18576">
    <property type="entry name" value="ABC_6TM_bac_exporter_ABCB8_10_like"/>
    <property type="match status" value="1"/>
</dbReference>
<evidence type="ECO:0000256" key="8">
    <source>
        <dbReference type="SAM" id="Phobius"/>
    </source>
</evidence>
<dbReference type="SUPFAM" id="SSF52540">
    <property type="entry name" value="P-loop containing nucleoside triphosphate hydrolases"/>
    <property type="match status" value="1"/>
</dbReference>
<dbReference type="PROSITE" id="PS00211">
    <property type="entry name" value="ABC_TRANSPORTER_1"/>
    <property type="match status" value="1"/>
</dbReference>
<gene>
    <name evidence="11" type="ORF">EDD80_103257</name>
</gene>
<proteinExistence type="predicted"/>
<evidence type="ECO:0000256" key="6">
    <source>
        <dbReference type="ARBA" id="ARBA00023136"/>
    </source>
</evidence>
<dbReference type="Gene3D" id="1.20.1560.10">
    <property type="entry name" value="ABC transporter type 1, transmembrane domain"/>
    <property type="match status" value="2"/>
</dbReference>
<dbReference type="InterPro" id="IPR017871">
    <property type="entry name" value="ABC_transporter-like_CS"/>
</dbReference>
<dbReference type="GO" id="GO:0005886">
    <property type="term" value="C:plasma membrane"/>
    <property type="evidence" value="ECO:0007669"/>
    <property type="project" value="UniProtKB-SubCell"/>
</dbReference>
<dbReference type="Proteomes" id="UP000295807">
    <property type="component" value="Unassembled WGS sequence"/>
</dbReference>
<comment type="subcellular location">
    <subcellularLocation>
        <location evidence="1">Cell membrane</location>
        <topology evidence="1">Multi-pass membrane protein</topology>
    </subcellularLocation>
</comment>
<dbReference type="GO" id="GO:0015421">
    <property type="term" value="F:ABC-type oligopeptide transporter activity"/>
    <property type="evidence" value="ECO:0007669"/>
    <property type="project" value="TreeGrafter"/>
</dbReference>
<keyword evidence="5 8" id="KW-1133">Transmembrane helix</keyword>
<keyword evidence="3" id="KW-0547">Nucleotide-binding</keyword>
<dbReference type="InterPro" id="IPR003439">
    <property type="entry name" value="ABC_transporter-like_ATP-bd"/>
</dbReference>
<evidence type="ECO:0000313" key="12">
    <source>
        <dbReference type="Proteomes" id="UP000295807"/>
    </source>
</evidence>
<accession>A0A4R3KUB1</accession>
<dbReference type="Pfam" id="PF00005">
    <property type="entry name" value="ABC_tran"/>
    <property type="match status" value="1"/>
</dbReference>
<evidence type="ECO:0000259" key="10">
    <source>
        <dbReference type="PROSITE" id="PS50929"/>
    </source>
</evidence>
<dbReference type="AlphaFoldDB" id="A0A4R3KUB1"/>
<evidence type="ECO:0000256" key="5">
    <source>
        <dbReference type="ARBA" id="ARBA00022989"/>
    </source>
</evidence>
<name>A0A4R3KUB1_9SPHI</name>
<dbReference type="PROSITE" id="PS50893">
    <property type="entry name" value="ABC_TRANSPORTER_2"/>
    <property type="match status" value="1"/>
</dbReference>
<dbReference type="SUPFAM" id="SSF90123">
    <property type="entry name" value="ABC transporter transmembrane region"/>
    <property type="match status" value="1"/>
</dbReference>
<evidence type="ECO:0000256" key="3">
    <source>
        <dbReference type="ARBA" id="ARBA00022741"/>
    </source>
</evidence>
<comment type="caution">
    <text evidence="11">The sequence shown here is derived from an EMBL/GenBank/DDBJ whole genome shotgun (WGS) entry which is preliminary data.</text>
</comment>
<dbReference type="GO" id="GO:0016887">
    <property type="term" value="F:ATP hydrolysis activity"/>
    <property type="evidence" value="ECO:0007669"/>
    <property type="project" value="InterPro"/>
</dbReference>
<dbReference type="Gene3D" id="3.40.50.300">
    <property type="entry name" value="P-loop containing nucleotide triphosphate hydrolases"/>
    <property type="match status" value="1"/>
</dbReference>